<dbReference type="Proteomes" id="UP000585474">
    <property type="component" value="Unassembled WGS sequence"/>
</dbReference>
<feature type="transmembrane region" description="Helical" evidence="1">
    <location>
        <begin position="109"/>
        <end position="129"/>
    </location>
</feature>
<dbReference type="EMBL" id="BJWL01000346">
    <property type="protein sequence ID" value="GFS40284.1"/>
    <property type="molecule type" value="Genomic_DNA"/>
</dbReference>
<keyword evidence="1" id="KW-0472">Membrane</keyword>
<keyword evidence="3" id="KW-1185">Reference proteome</keyword>
<evidence type="ECO:0000313" key="2">
    <source>
        <dbReference type="EMBL" id="GFS40284.1"/>
    </source>
</evidence>
<protein>
    <recommendedName>
        <fullName evidence="4">Transmembrane protein</fullName>
    </recommendedName>
</protein>
<reference evidence="3" key="1">
    <citation type="submission" date="2019-07" db="EMBL/GenBank/DDBJ databases">
        <title>De Novo Assembly of kiwifruit Actinidia rufa.</title>
        <authorList>
            <person name="Sugita-Konishi S."/>
            <person name="Sato K."/>
            <person name="Mori E."/>
            <person name="Abe Y."/>
            <person name="Kisaki G."/>
            <person name="Hamano K."/>
            <person name="Suezawa K."/>
            <person name="Otani M."/>
            <person name="Fukuda T."/>
            <person name="Manabe T."/>
            <person name="Gomi K."/>
            <person name="Tabuchi M."/>
            <person name="Akimitsu K."/>
            <person name="Kataoka I."/>
        </authorList>
    </citation>
    <scope>NUCLEOTIDE SEQUENCE [LARGE SCALE GENOMIC DNA]</scope>
    <source>
        <strain evidence="3">cv. Fuchu</strain>
    </source>
</reference>
<comment type="caution">
    <text evidence="2">The sequence shown here is derived from an EMBL/GenBank/DDBJ whole genome shotgun (WGS) entry which is preliminary data.</text>
</comment>
<evidence type="ECO:0008006" key="4">
    <source>
        <dbReference type="Google" id="ProtNLM"/>
    </source>
</evidence>
<feature type="transmembrane region" description="Helical" evidence="1">
    <location>
        <begin position="168"/>
        <end position="188"/>
    </location>
</feature>
<evidence type="ECO:0000256" key="1">
    <source>
        <dbReference type="SAM" id="Phobius"/>
    </source>
</evidence>
<evidence type="ECO:0000313" key="3">
    <source>
        <dbReference type="Proteomes" id="UP000585474"/>
    </source>
</evidence>
<dbReference type="AlphaFoldDB" id="A0A7J0DQZ0"/>
<name>A0A7J0DQZ0_9ERIC</name>
<gene>
    <name evidence="2" type="ORF">Acr_00g0067580</name>
</gene>
<dbReference type="OrthoDB" id="1736465at2759"/>
<sequence>MENPNCLRRGASWLSKLKSSALQLLPFISNTPDDESTEVDLEASSQSSTLQRSLDPNELICECEAGQQQLSNPIAQAFREVELGKAFLTMIMPIATVLLAVPNRESSPLLLQSTLCLISAALVLLFYGNSLRNMFPKTANALEQLGTTCINASFFTTVGSYLAPPLVWFPIGCFILCVILSIFSCIRLEKKKCPYCNRVLKRY</sequence>
<proteinExistence type="predicted"/>
<keyword evidence="1" id="KW-1133">Transmembrane helix</keyword>
<keyword evidence="1" id="KW-0812">Transmembrane</keyword>
<accession>A0A7J0DQZ0</accession>
<organism evidence="2 3">
    <name type="scientific">Actinidia rufa</name>
    <dbReference type="NCBI Taxonomy" id="165716"/>
    <lineage>
        <taxon>Eukaryota</taxon>
        <taxon>Viridiplantae</taxon>
        <taxon>Streptophyta</taxon>
        <taxon>Embryophyta</taxon>
        <taxon>Tracheophyta</taxon>
        <taxon>Spermatophyta</taxon>
        <taxon>Magnoliopsida</taxon>
        <taxon>eudicotyledons</taxon>
        <taxon>Gunneridae</taxon>
        <taxon>Pentapetalae</taxon>
        <taxon>asterids</taxon>
        <taxon>Ericales</taxon>
        <taxon>Actinidiaceae</taxon>
        <taxon>Actinidia</taxon>
    </lineage>
</organism>